<comment type="catalytic activity">
    <reaction evidence="8 9">
        <text>7,8-dihydroneopterin 3'-triphosphate + H2O = 6-carboxy-5,6,7,8-tetrahydropterin + triphosphate + acetaldehyde + 2 H(+)</text>
        <dbReference type="Rhea" id="RHEA:27966"/>
        <dbReference type="ChEBI" id="CHEBI:15343"/>
        <dbReference type="ChEBI" id="CHEBI:15377"/>
        <dbReference type="ChEBI" id="CHEBI:15378"/>
        <dbReference type="ChEBI" id="CHEBI:18036"/>
        <dbReference type="ChEBI" id="CHEBI:58462"/>
        <dbReference type="ChEBI" id="CHEBI:61032"/>
        <dbReference type="EC" id="4.1.2.50"/>
    </reaction>
</comment>
<keyword evidence="5 9" id="KW-0671">Queuosine biosynthesis</keyword>
<dbReference type="Pfam" id="PF01242">
    <property type="entry name" value="PTPS"/>
    <property type="match status" value="1"/>
</dbReference>
<comment type="cofactor">
    <cofactor evidence="9 11">
        <name>Zn(2+)</name>
        <dbReference type="ChEBI" id="CHEBI:29105"/>
    </cofactor>
    <text evidence="9 11">Binds 1 zinc ion per subunit.</text>
</comment>
<evidence type="ECO:0000256" key="10">
    <source>
        <dbReference type="PIRSR" id="PIRSR006113-1"/>
    </source>
</evidence>
<feature type="binding site" evidence="11">
    <location>
        <position position="48"/>
    </location>
    <ligand>
        <name>Zn(2+)</name>
        <dbReference type="ChEBI" id="CHEBI:29105"/>
    </ligand>
</feature>
<comment type="pathway">
    <text evidence="1 9">Purine metabolism; 7-cyano-7-deazaguanine biosynthesis.</text>
</comment>
<dbReference type="Gene3D" id="3.30.479.10">
    <property type="entry name" value="6-pyruvoyl tetrahydropterin synthase/QueD"/>
    <property type="match status" value="1"/>
</dbReference>
<dbReference type="KEGG" id="vsp:VS_1806"/>
<evidence type="ECO:0000256" key="11">
    <source>
        <dbReference type="PIRSR" id="PIRSR006113-2"/>
    </source>
</evidence>
<feature type="binding site" evidence="11">
    <location>
        <position position="31"/>
    </location>
    <ligand>
        <name>Zn(2+)</name>
        <dbReference type="ChEBI" id="CHEBI:29105"/>
    </ligand>
</feature>
<name>B7VPP0_VIBA3</name>
<dbReference type="UniPathway" id="UPA00391"/>
<dbReference type="PANTHER" id="PTHR12589">
    <property type="entry name" value="PYRUVOYL TETRAHYDROBIOPTERIN SYNTHASE"/>
    <property type="match status" value="1"/>
</dbReference>
<dbReference type="PIRSF" id="PIRSF006113">
    <property type="entry name" value="PTP_synth"/>
    <property type="match status" value="1"/>
</dbReference>
<feature type="active site" description="Charge relay system" evidence="10">
    <location>
        <position position="125"/>
    </location>
</feature>
<keyword evidence="7 9" id="KW-0456">Lyase</keyword>
<feature type="active site" description="Proton acceptor" evidence="10">
    <location>
        <position position="42"/>
    </location>
</feature>
<dbReference type="InterPro" id="IPR007115">
    <property type="entry name" value="6-PTP_synth/QueD"/>
</dbReference>
<evidence type="ECO:0000313" key="12">
    <source>
        <dbReference type="EMBL" id="CAV18990.1"/>
    </source>
</evidence>
<dbReference type="STRING" id="575788.VS_1806"/>
<evidence type="ECO:0000256" key="4">
    <source>
        <dbReference type="ARBA" id="ARBA00022723"/>
    </source>
</evidence>
<dbReference type="GO" id="GO:0070497">
    <property type="term" value="F:6-carboxytetrahydropterin synthase activity"/>
    <property type="evidence" value="ECO:0007669"/>
    <property type="project" value="UniProtKB-EC"/>
</dbReference>
<protein>
    <recommendedName>
        <fullName evidence="3 9">6-carboxy-5,6,7,8-tetrahydropterin synthase</fullName>
        <ecNumber evidence="9">4.-.-.-</ecNumber>
    </recommendedName>
</protein>
<evidence type="ECO:0000256" key="6">
    <source>
        <dbReference type="ARBA" id="ARBA00022833"/>
    </source>
</evidence>
<dbReference type="GO" id="GO:0008616">
    <property type="term" value="P:tRNA queuosine(34) biosynthetic process"/>
    <property type="evidence" value="ECO:0007669"/>
    <property type="project" value="UniProtKB-KW"/>
</dbReference>
<dbReference type="AlphaFoldDB" id="B7VPP0"/>
<comment type="similarity">
    <text evidence="2 9">Belongs to the PTPS family. QueD subfamily.</text>
</comment>
<dbReference type="EC" id="4.-.-.-" evidence="9"/>
<sequence length="136" mass="15871">MVLRNIACHFFSLRNTMRTELYKEFMFEAAHHLPHVPEGHKCGRLHGHSFLVRLYVEGEVDPHTGWVIDFSEIKAVFKPIYDRLDHYYLNDIDGLENPTSEVLAKWIWNELKPSLPLLSKVEIKETCTAGCIYRGE</sequence>
<reference evidence="12 13" key="1">
    <citation type="submission" date="2009-02" db="EMBL/GenBank/DDBJ databases">
        <title>Vibrio splendidus str. LGP32 complete genome.</title>
        <authorList>
            <person name="Mazel D."/>
            <person name="Le Roux F."/>
        </authorList>
    </citation>
    <scope>NUCLEOTIDE SEQUENCE [LARGE SCALE GENOMIC DNA]</scope>
    <source>
        <strain evidence="12 13">LGP32</strain>
    </source>
</reference>
<evidence type="ECO:0000256" key="9">
    <source>
        <dbReference type="PIRNR" id="PIRNR006113"/>
    </source>
</evidence>
<dbReference type="FunFam" id="3.30.479.10:FF:000001">
    <property type="entry name" value="6-carboxy-5,6,7,8-tetrahydropterin synthase"/>
    <property type="match status" value="1"/>
</dbReference>
<feature type="active site" description="Charge relay system" evidence="10">
    <location>
        <position position="86"/>
    </location>
</feature>
<dbReference type="GO" id="GO:0046872">
    <property type="term" value="F:metal ion binding"/>
    <property type="evidence" value="ECO:0007669"/>
    <property type="project" value="UniProtKB-KW"/>
</dbReference>
<evidence type="ECO:0000256" key="5">
    <source>
        <dbReference type="ARBA" id="ARBA00022785"/>
    </source>
</evidence>
<dbReference type="EMBL" id="FM954972">
    <property type="protein sequence ID" value="CAV18990.1"/>
    <property type="molecule type" value="Genomic_DNA"/>
</dbReference>
<evidence type="ECO:0000256" key="3">
    <source>
        <dbReference type="ARBA" id="ARBA00018141"/>
    </source>
</evidence>
<proteinExistence type="inferred from homology"/>
<evidence type="ECO:0000313" key="13">
    <source>
        <dbReference type="Proteomes" id="UP000009100"/>
    </source>
</evidence>
<keyword evidence="4 9" id="KW-0479">Metal-binding</keyword>
<evidence type="ECO:0000256" key="7">
    <source>
        <dbReference type="ARBA" id="ARBA00023239"/>
    </source>
</evidence>
<dbReference type="SUPFAM" id="SSF55620">
    <property type="entry name" value="Tetrahydrobiopterin biosynthesis enzymes-like"/>
    <property type="match status" value="1"/>
</dbReference>
<organism evidence="12 13">
    <name type="scientific">Vibrio atlanticus (strain LGP32)</name>
    <name type="common">Vibrio splendidus (strain Mel32)</name>
    <dbReference type="NCBI Taxonomy" id="575788"/>
    <lineage>
        <taxon>Bacteria</taxon>
        <taxon>Pseudomonadati</taxon>
        <taxon>Pseudomonadota</taxon>
        <taxon>Gammaproteobacteria</taxon>
        <taxon>Vibrionales</taxon>
        <taxon>Vibrionaceae</taxon>
        <taxon>Vibrio</taxon>
    </lineage>
</organism>
<evidence type="ECO:0000256" key="2">
    <source>
        <dbReference type="ARBA" id="ARBA00008900"/>
    </source>
</evidence>
<dbReference type="Proteomes" id="UP000009100">
    <property type="component" value="Chromosome 1"/>
</dbReference>
<gene>
    <name evidence="12" type="ordered locus">VS_1806</name>
</gene>
<accession>B7VPP0</accession>
<dbReference type="InterPro" id="IPR038418">
    <property type="entry name" value="6-PTP_synth/QueD_sf"/>
</dbReference>
<evidence type="ECO:0000256" key="8">
    <source>
        <dbReference type="ARBA" id="ARBA00048807"/>
    </source>
</evidence>
<feature type="binding site" evidence="11">
    <location>
        <position position="46"/>
    </location>
    <ligand>
        <name>Zn(2+)</name>
        <dbReference type="ChEBI" id="CHEBI:29105"/>
    </ligand>
</feature>
<dbReference type="NCBIfam" id="TIGR03367">
    <property type="entry name" value="queuosine_QueD"/>
    <property type="match status" value="1"/>
</dbReference>
<dbReference type="HOGENOM" id="CLU_111016_6_1_6"/>
<dbReference type="PANTHER" id="PTHR12589:SF7">
    <property type="entry name" value="6-PYRUVOYL TETRAHYDROBIOPTERIN SYNTHASE"/>
    <property type="match status" value="1"/>
</dbReference>
<evidence type="ECO:0000256" key="1">
    <source>
        <dbReference type="ARBA" id="ARBA00005061"/>
    </source>
</evidence>
<keyword evidence="6 9" id="KW-0862">Zinc</keyword>
<dbReference type="eggNOG" id="COG0720">
    <property type="taxonomic scope" value="Bacteria"/>
</dbReference>